<dbReference type="InterPro" id="IPR034733">
    <property type="entry name" value="AcCoA_carboxyl_beta"/>
</dbReference>
<organism evidence="2 3">
    <name type="scientific">Parascaris equorum</name>
    <name type="common">Equine roundworm</name>
    <dbReference type="NCBI Taxonomy" id="6256"/>
    <lineage>
        <taxon>Eukaryota</taxon>
        <taxon>Metazoa</taxon>
        <taxon>Ecdysozoa</taxon>
        <taxon>Nematoda</taxon>
        <taxon>Chromadorea</taxon>
        <taxon>Rhabditida</taxon>
        <taxon>Spirurina</taxon>
        <taxon>Ascaridomorpha</taxon>
        <taxon>Ascaridoidea</taxon>
        <taxon>Ascarididae</taxon>
        <taxon>Parascaris</taxon>
    </lineage>
</organism>
<dbReference type="Proteomes" id="UP000887564">
    <property type="component" value="Unplaced"/>
</dbReference>
<dbReference type="InterPro" id="IPR029045">
    <property type="entry name" value="ClpP/crotonase-like_dom_sf"/>
</dbReference>
<dbReference type="InterPro" id="IPR049076">
    <property type="entry name" value="ACCA"/>
</dbReference>
<dbReference type="PANTHER" id="PTHR45728">
    <property type="entry name" value="ACETYL-COA CARBOXYLASE, ISOFORM A"/>
    <property type="match status" value="1"/>
</dbReference>
<evidence type="ECO:0000313" key="3">
    <source>
        <dbReference type="WBParaSite" id="PEQ_0000058201-mRNA-1"/>
    </source>
</evidence>
<dbReference type="GO" id="GO:0003989">
    <property type="term" value="F:acetyl-CoA carboxylase activity"/>
    <property type="evidence" value="ECO:0007669"/>
    <property type="project" value="InterPro"/>
</dbReference>
<protein>
    <submittedName>
        <fullName evidence="3">CoA carboxyltransferase N-terminal domain-containing protein</fullName>
    </submittedName>
</protein>
<dbReference type="GO" id="GO:0005739">
    <property type="term" value="C:mitochondrion"/>
    <property type="evidence" value="ECO:0007669"/>
    <property type="project" value="TreeGrafter"/>
</dbReference>
<reference evidence="3" key="1">
    <citation type="submission" date="2022-11" db="UniProtKB">
        <authorList>
            <consortium name="WormBaseParasite"/>
        </authorList>
    </citation>
    <scope>IDENTIFICATION</scope>
</reference>
<evidence type="ECO:0000259" key="1">
    <source>
        <dbReference type="PROSITE" id="PS50980"/>
    </source>
</evidence>
<dbReference type="Gene3D" id="3.90.226.10">
    <property type="entry name" value="2-enoyl-CoA Hydratase, Chain A, domain 1"/>
    <property type="match status" value="2"/>
</dbReference>
<proteinExistence type="predicted"/>
<sequence length="226" mass="24855">MREHNLYSAASKLSREEGLPRIYIAANSGARIGLSSDGLLVYSCRLNRLPFKRDLGVENLVGSGLIAGETSRAYDDVVTYCLVTGRTVGIGAYVKPGWGKTVITGRARLAGISVGVIALCLRSPFFKGRIGAVYLPKDIIICANMFEMVLKFGAYIVDELCRYVHPVFVYIPPYGELRGGAWAVVDKTINPMFMRMYADPRSRGGILEPEGTVQVKMRKVNSRLLV</sequence>
<name>A0A914R2B1_PAREQ</name>
<dbReference type="Pfam" id="PF01039">
    <property type="entry name" value="Carboxyl_trans"/>
    <property type="match status" value="2"/>
</dbReference>
<dbReference type="PANTHER" id="PTHR45728:SF3">
    <property type="entry name" value="ACETYL-COA CARBOXYLASE"/>
    <property type="match status" value="1"/>
</dbReference>
<feature type="domain" description="CoA carboxyltransferase N-terminal" evidence="1">
    <location>
        <begin position="1"/>
        <end position="176"/>
    </location>
</feature>
<accession>A0A914R2B1</accession>
<dbReference type="PROSITE" id="PS50980">
    <property type="entry name" value="COA_CT_NTER"/>
    <property type="match status" value="1"/>
</dbReference>
<dbReference type="AlphaFoldDB" id="A0A914R2B1"/>
<evidence type="ECO:0000313" key="2">
    <source>
        <dbReference type="Proteomes" id="UP000887564"/>
    </source>
</evidence>
<dbReference type="WBParaSite" id="PEQ_0000058201-mRNA-1">
    <property type="protein sequence ID" value="PEQ_0000058201-mRNA-1"/>
    <property type="gene ID" value="PEQ_0000058201"/>
</dbReference>
<keyword evidence="2" id="KW-1185">Reference proteome</keyword>
<dbReference type="GO" id="GO:0006633">
    <property type="term" value="P:fatty acid biosynthetic process"/>
    <property type="evidence" value="ECO:0007669"/>
    <property type="project" value="TreeGrafter"/>
</dbReference>
<dbReference type="InterPro" id="IPR011762">
    <property type="entry name" value="COA_CT_N"/>
</dbReference>
<dbReference type="SUPFAM" id="SSF52096">
    <property type="entry name" value="ClpP/crotonase"/>
    <property type="match status" value="2"/>
</dbReference>